<dbReference type="Gene3D" id="3.40.50.150">
    <property type="entry name" value="Vaccinia Virus protein VP39"/>
    <property type="match status" value="1"/>
</dbReference>
<dbReference type="GO" id="GO:0016300">
    <property type="term" value="F:tRNA (uridine) methyltransferase activity"/>
    <property type="evidence" value="ECO:0007669"/>
    <property type="project" value="UniProtKB-UniRule"/>
</dbReference>
<dbReference type="PANTHER" id="PTHR10509">
    <property type="entry name" value="O-METHYLTRANSFERASE-RELATED"/>
    <property type="match status" value="1"/>
</dbReference>
<dbReference type="EMBL" id="CP023434">
    <property type="protein sequence ID" value="AXY24657.1"/>
    <property type="molecule type" value="Genomic_DNA"/>
</dbReference>
<dbReference type="Proteomes" id="UP000263232">
    <property type="component" value="Chromosome"/>
</dbReference>
<evidence type="ECO:0000256" key="3">
    <source>
        <dbReference type="ARBA" id="ARBA00022691"/>
    </source>
</evidence>
<evidence type="ECO:0000313" key="5">
    <source>
        <dbReference type="EMBL" id="AXY24657.1"/>
    </source>
</evidence>
<keyword evidence="3 4" id="KW-0949">S-adenosyl-L-methionine</keyword>
<dbReference type="PROSITE" id="PS51682">
    <property type="entry name" value="SAM_OMT_I"/>
    <property type="match status" value="1"/>
</dbReference>
<dbReference type="GO" id="GO:0008757">
    <property type="term" value="F:S-adenosylmethionine-dependent methyltransferase activity"/>
    <property type="evidence" value="ECO:0007669"/>
    <property type="project" value="TreeGrafter"/>
</dbReference>
<dbReference type="SUPFAM" id="SSF53335">
    <property type="entry name" value="S-adenosyl-L-methionine-dependent methyltransferases"/>
    <property type="match status" value="1"/>
</dbReference>
<feature type="binding site" evidence="4">
    <location>
        <begin position="128"/>
        <end position="129"/>
    </location>
    <ligand>
        <name>S-adenosyl-L-methionine</name>
        <dbReference type="ChEBI" id="CHEBI:59789"/>
    </ligand>
</feature>
<dbReference type="GO" id="GO:0030488">
    <property type="term" value="P:tRNA methylation"/>
    <property type="evidence" value="ECO:0007669"/>
    <property type="project" value="UniProtKB-UniRule"/>
</dbReference>
<dbReference type="OrthoDB" id="9799672at2"/>
<accession>A0A347WHV0</accession>
<comment type="similarity">
    <text evidence="4">Belongs to the class I-like SAM-binding methyltransferase superfamily. Cation-dependent O-methyltransferase family.</text>
</comment>
<dbReference type="KEGG" id="abae:CL176_00670"/>
<keyword evidence="4" id="KW-0819">tRNA processing</keyword>
<keyword evidence="1 4" id="KW-0489">Methyltransferase</keyword>
<feature type="binding site" evidence="4">
    <location>
        <position position="82"/>
    </location>
    <ligand>
        <name>S-adenosyl-L-methionine</name>
        <dbReference type="ChEBI" id="CHEBI:59789"/>
    </ligand>
</feature>
<organism evidence="5 6">
    <name type="scientific">Suicoccus acidiformans</name>
    <dbReference type="NCBI Taxonomy" id="2036206"/>
    <lineage>
        <taxon>Bacteria</taxon>
        <taxon>Bacillati</taxon>
        <taxon>Bacillota</taxon>
        <taxon>Bacilli</taxon>
        <taxon>Lactobacillales</taxon>
        <taxon>Aerococcaceae</taxon>
        <taxon>Suicoccus</taxon>
    </lineage>
</organism>
<evidence type="ECO:0000256" key="4">
    <source>
        <dbReference type="HAMAP-Rule" id="MF_02217"/>
    </source>
</evidence>
<dbReference type="CDD" id="cd02440">
    <property type="entry name" value="AdoMet_MTases"/>
    <property type="match status" value="1"/>
</dbReference>
<comment type="catalytic activity">
    <reaction evidence="4">
        <text>5-hydroxyuridine(34) in tRNA + S-adenosyl-L-methionine = 5-methoxyuridine(34) in tRNA + S-adenosyl-L-homocysteine + H(+)</text>
        <dbReference type="Rhea" id="RHEA:60524"/>
        <dbReference type="Rhea" id="RHEA-COMP:13381"/>
        <dbReference type="Rhea" id="RHEA-COMP:15591"/>
        <dbReference type="ChEBI" id="CHEBI:15378"/>
        <dbReference type="ChEBI" id="CHEBI:57856"/>
        <dbReference type="ChEBI" id="CHEBI:59789"/>
        <dbReference type="ChEBI" id="CHEBI:136877"/>
        <dbReference type="ChEBI" id="CHEBI:143860"/>
    </reaction>
</comment>
<dbReference type="InterPro" id="IPR043675">
    <property type="entry name" value="TrmR_methyltr"/>
</dbReference>
<dbReference type="InterPro" id="IPR029063">
    <property type="entry name" value="SAM-dependent_MTases_sf"/>
</dbReference>
<keyword evidence="2 4" id="KW-0808">Transferase</keyword>
<comment type="function">
    <text evidence="4">Catalyzes the methylation of 5-hydroxyuridine (ho5U) to form 5-methoxyuridine (mo5U) at position 34 in tRNAs.</text>
</comment>
<feature type="binding site" evidence="4">
    <location>
        <position position="52"/>
    </location>
    <ligand>
        <name>S-adenosyl-L-methionine</name>
        <dbReference type="ChEBI" id="CHEBI:59789"/>
    </ligand>
</feature>
<feature type="binding site" evidence="4">
    <location>
        <position position="147"/>
    </location>
    <ligand>
        <name>S-adenosyl-L-methionine</name>
        <dbReference type="ChEBI" id="CHEBI:59789"/>
    </ligand>
</feature>
<dbReference type="RefSeq" id="WP_118989581.1">
    <property type="nucleotide sequence ID" value="NZ_CP023434.1"/>
</dbReference>
<dbReference type="Pfam" id="PF01596">
    <property type="entry name" value="Methyltransf_3"/>
    <property type="match status" value="1"/>
</dbReference>
<keyword evidence="6" id="KW-1185">Reference proteome</keyword>
<dbReference type="PANTHER" id="PTHR10509:SF14">
    <property type="entry name" value="CAFFEOYL-COA O-METHYLTRANSFERASE 3-RELATED"/>
    <property type="match status" value="1"/>
</dbReference>
<evidence type="ECO:0000256" key="1">
    <source>
        <dbReference type="ARBA" id="ARBA00022603"/>
    </source>
</evidence>
<dbReference type="InterPro" id="IPR050362">
    <property type="entry name" value="Cation-dep_OMT"/>
</dbReference>
<evidence type="ECO:0000313" key="6">
    <source>
        <dbReference type="Proteomes" id="UP000263232"/>
    </source>
</evidence>
<dbReference type="AlphaFoldDB" id="A0A347WHV0"/>
<comment type="caution">
    <text evidence="4">Lacks conserved residue(s) required for the propagation of feature annotation.</text>
</comment>
<dbReference type="InterPro" id="IPR002935">
    <property type="entry name" value="SAM_O-MeTrfase"/>
</dbReference>
<dbReference type="HAMAP" id="MF_02217">
    <property type="entry name" value="TrmR_methyltr"/>
    <property type="match status" value="1"/>
</dbReference>
<comment type="subunit">
    <text evidence="4">Homodimer.</text>
</comment>
<reference evidence="5 6" key="1">
    <citation type="submission" date="2017-09" db="EMBL/GenBank/DDBJ databases">
        <title>Complete genome sequence of Oxytococcus suis strain ZY16052.</title>
        <authorList>
            <person name="Li F."/>
        </authorList>
    </citation>
    <scope>NUCLEOTIDE SEQUENCE [LARGE SCALE GENOMIC DNA]</scope>
    <source>
        <strain evidence="5 6">ZY16052</strain>
    </source>
</reference>
<sequence length="235" mass="26398">MAQEEGRKLNEMMDRPIVMAKVVDYMREAQGKFPGGVGEIQAYANERGIPVIPHETAKFIDWLLAIIQPEQILEIGTAIGFSASLMAQHLAEGGHLTTIDRYEQMYTRAKENFQKQGLDEQITLLEGDAKDILPTLPDAHYDVIFMDSAKAKYIEFLPDCLRVLKMGGIVMIDDIFQGGTVLDDEADIPKRVRKIHRKLNELLDTVLADEVNRSALIPLGDGLLVIRKEGDYDED</sequence>
<dbReference type="EC" id="2.1.1.-" evidence="4"/>
<feature type="binding site" evidence="4">
    <location>
        <position position="100"/>
    </location>
    <ligand>
        <name>S-adenosyl-L-methionine</name>
        <dbReference type="ChEBI" id="CHEBI:59789"/>
    </ligand>
</feature>
<gene>
    <name evidence="4" type="primary">trmR</name>
    <name evidence="5" type="ORF">CL176_00670</name>
</gene>
<name>A0A347WHV0_9LACT</name>
<protein>
    <recommendedName>
        <fullName evidence="4">tRNA 5-hydroxyuridine methyltransferase</fullName>
        <ecNumber evidence="4">2.1.1.-</ecNumber>
    </recommendedName>
    <alternativeName>
        <fullName evidence="4">ho5U methyltransferase</fullName>
    </alternativeName>
</protein>
<dbReference type="GO" id="GO:0008171">
    <property type="term" value="F:O-methyltransferase activity"/>
    <property type="evidence" value="ECO:0007669"/>
    <property type="project" value="InterPro"/>
</dbReference>
<evidence type="ECO:0000256" key="2">
    <source>
        <dbReference type="ARBA" id="ARBA00022679"/>
    </source>
</evidence>
<proteinExistence type="inferred from homology"/>